<evidence type="ECO:0000256" key="8">
    <source>
        <dbReference type="ARBA" id="ARBA00022505"/>
    </source>
</evidence>
<dbReference type="GO" id="GO:0020037">
    <property type="term" value="F:heme binding"/>
    <property type="evidence" value="ECO:0007669"/>
    <property type="project" value="InterPro"/>
</dbReference>
<evidence type="ECO:0000256" key="6">
    <source>
        <dbReference type="ARBA" id="ARBA00012673"/>
    </source>
</evidence>
<evidence type="ECO:0000256" key="12">
    <source>
        <dbReference type="ARBA" id="ARBA00023004"/>
    </source>
</evidence>
<dbReference type="PANTHER" id="PTHR19372">
    <property type="entry name" value="SULFITE REDUCTASE"/>
    <property type="match status" value="1"/>
</dbReference>
<evidence type="ECO:0000256" key="2">
    <source>
        <dbReference type="ARBA" id="ARBA00001970"/>
    </source>
</evidence>
<evidence type="ECO:0000313" key="16">
    <source>
        <dbReference type="EMBL" id="EME40348.1"/>
    </source>
</evidence>
<evidence type="ECO:0000256" key="10">
    <source>
        <dbReference type="ARBA" id="ARBA00022723"/>
    </source>
</evidence>
<name>N1PCR4_DOTSN</name>
<evidence type="ECO:0000259" key="15">
    <source>
        <dbReference type="PROSITE" id="PS50255"/>
    </source>
</evidence>
<gene>
    <name evidence="16" type="ORF">DOTSEDRAFT_74974</name>
</gene>
<keyword evidence="8" id="KW-0500">Molybdenum</keyword>
<dbReference type="Gene3D" id="3.90.420.10">
    <property type="entry name" value="Oxidoreductase, molybdopterin-binding domain"/>
    <property type="match status" value="1"/>
</dbReference>
<dbReference type="GO" id="GO:0006790">
    <property type="term" value="P:sulfur compound metabolic process"/>
    <property type="evidence" value="ECO:0007669"/>
    <property type="project" value="TreeGrafter"/>
</dbReference>
<dbReference type="EC" id="1.8.3.1" evidence="5"/>
<evidence type="ECO:0000256" key="14">
    <source>
        <dbReference type="ARBA" id="ARBA00049155"/>
    </source>
</evidence>
<dbReference type="InterPro" id="IPR018506">
    <property type="entry name" value="Cyt_B5_heme-BS"/>
</dbReference>
<accession>N1PCR4</accession>
<dbReference type="OrthoDB" id="10051395at2759"/>
<protein>
    <recommendedName>
        <fullName evidence="7">Nitrate reductase [NADPH]</fullName>
        <ecNumber evidence="6">1.7.1.3</ecNumber>
        <ecNumber evidence="5">1.8.3.1</ecNumber>
    </recommendedName>
</protein>
<dbReference type="HOGENOM" id="CLU_003827_5_1_1"/>
<dbReference type="STRING" id="675120.N1PCR4"/>
<dbReference type="InterPro" id="IPR036374">
    <property type="entry name" value="OxRdtase_Mopterin-bd_sf"/>
</dbReference>
<keyword evidence="12" id="KW-0408">Iron</keyword>
<evidence type="ECO:0000256" key="5">
    <source>
        <dbReference type="ARBA" id="ARBA00012505"/>
    </source>
</evidence>
<dbReference type="GO" id="GO:0050464">
    <property type="term" value="F:nitrate reductase (NADPH) activity"/>
    <property type="evidence" value="ECO:0007669"/>
    <property type="project" value="UniProtKB-EC"/>
</dbReference>
<organism evidence="16 17">
    <name type="scientific">Dothistroma septosporum (strain NZE10 / CBS 128990)</name>
    <name type="common">Red band needle blight fungus</name>
    <name type="synonym">Mycosphaerella pini</name>
    <dbReference type="NCBI Taxonomy" id="675120"/>
    <lineage>
        <taxon>Eukaryota</taxon>
        <taxon>Fungi</taxon>
        <taxon>Dikarya</taxon>
        <taxon>Ascomycota</taxon>
        <taxon>Pezizomycotina</taxon>
        <taxon>Dothideomycetes</taxon>
        <taxon>Dothideomycetidae</taxon>
        <taxon>Mycosphaerellales</taxon>
        <taxon>Mycosphaerellaceae</taxon>
        <taxon>Dothistroma</taxon>
    </lineage>
</organism>
<dbReference type="InterPro" id="IPR036400">
    <property type="entry name" value="Cyt_B5-like_heme/steroid_sf"/>
</dbReference>
<dbReference type="SUPFAM" id="SSF81296">
    <property type="entry name" value="E set domains"/>
    <property type="match status" value="1"/>
</dbReference>
<keyword evidence="11" id="KW-0560">Oxidoreductase</keyword>
<dbReference type="Pfam" id="PF03404">
    <property type="entry name" value="Mo-co_dimer"/>
    <property type="match status" value="1"/>
</dbReference>
<dbReference type="PROSITE" id="PS00191">
    <property type="entry name" value="CYTOCHROME_B5_1"/>
    <property type="match status" value="1"/>
</dbReference>
<dbReference type="InterPro" id="IPR000572">
    <property type="entry name" value="OxRdtase_Mopterin-bd_dom"/>
</dbReference>
<dbReference type="Gene3D" id="2.60.40.650">
    <property type="match status" value="1"/>
</dbReference>
<dbReference type="InterPro" id="IPR001199">
    <property type="entry name" value="Cyt_B5-like_heme/steroid-bd"/>
</dbReference>
<evidence type="ECO:0000256" key="1">
    <source>
        <dbReference type="ARBA" id="ARBA00001924"/>
    </source>
</evidence>
<evidence type="ECO:0000256" key="4">
    <source>
        <dbReference type="ARBA" id="ARBA00004971"/>
    </source>
</evidence>
<dbReference type="PRINTS" id="PR00407">
    <property type="entry name" value="EUMOPTERIN"/>
</dbReference>
<dbReference type="SMART" id="SM01117">
    <property type="entry name" value="Cyt-b5"/>
    <property type="match status" value="1"/>
</dbReference>
<dbReference type="GO" id="GO:0005758">
    <property type="term" value="C:mitochondrial intermembrane space"/>
    <property type="evidence" value="ECO:0007669"/>
    <property type="project" value="UniProtKB-SubCell"/>
</dbReference>
<dbReference type="OMA" id="EESTSQW"/>
<evidence type="ECO:0000313" key="17">
    <source>
        <dbReference type="Proteomes" id="UP000016933"/>
    </source>
</evidence>
<dbReference type="GO" id="GO:0030151">
    <property type="term" value="F:molybdenum ion binding"/>
    <property type="evidence" value="ECO:0007669"/>
    <property type="project" value="InterPro"/>
</dbReference>
<dbReference type="Pfam" id="PF00173">
    <property type="entry name" value="Cyt-b5"/>
    <property type="match status" value="1"/>
</dbReference>
<dbReference type="SUPFAM" id="SSF56524">
    <property type="entry name" value="Oxidoreductase molybdopterin-binding domain"/>
    <property type="match status" value="1"/>
</dbReference>
<evidence type="ECO:0000256" key="9">
    <source>
        <dbReference type="ARBA" id="ARBA00022617"/>
    </source>
</evidence>
<keyword evidence="10" id="KW-0479">Metal-binding</keyword>
<comment type="cofactor">
    <cofactor evidence="1">
        <name>Mo-molybdopterin</name>
        <dbReference type="ChEBI" id="CHEBI:71302"/>
    </cofactor>
</comment>
<dbReference type="PANTHER" id="PTHR19372:SF7">
    <property type="entry name" value="SULFITE OXIDASE, MITOCHONDRIAL"/>
    <property type="match status" value="1"/>
</dbReference>
<dbReference type="FunFam" id="3.90.420.10:FF:000002">
    <property type="entry name" value="sulfite oxidase, mitochondrial"/>
    <property type="match status" value="1"/>
</dbReference>
<keyword evidence="13" id="KW-0496">Mitochondrion</keyword>
<reference evidence="16 17" key="2">
    <citation type="journal article" date="2012" name="PLoS Pathog.">
        <title>Diverse lifestyles and strategies of plant pathogenesis encoded in the genomes of eighteen Dothideomycetes fungi.</title>
        <authorList>
            <person name="Ohm R.A."/>
            <person name="Feau N."/>
            <person name="Henrissat B."/>
            <person name="Schoch C.L."/>
            <person name="Horwitz B.A."/>
            <person name="Barry K.W."/>
            <person name="Condon B.J."/>
            <person name="Copeland A.C."/>
            <person name="Dhillon B."/>
            <person name="Glaser F."/>
            <person name="Hesse C.N."/>
            <person name="Kosti I."/>
            <person name="LaButti K."/>
            <person name="Lindquist E.A."/>
            <person name="Lucas S."/>
            <person name="Salamov A.A."/>
            <person name="Bradshaw R.E."/>
            <person name="Ciuffetti L."/>
            <person name="Hamelin R.C."/>
            <person name="Kema G.H.J."/>
            <person name="Lawrence C."/>
            <person name="Scott J.A."/>
            <person name="Spatafora J.W."/>
            <person name="Turgeon B.G."/>
            <person name="de Wit P.J.G.M."/>
            <person name="Zhong S."/>
            <person name="Goodwin S.B."/>
            <person name="Grigoriev I.V."/>
        </authorList>
    </citation>
    <scope>NUCLEOTIDE SEQUENCE [LARGE SCALE GENOMIC DNA]</scope>
    <source>
        <strain evidence="17">NZE10 / CBS 128990</strain>
    </source>
</reference>
<dbReference type="EC" id="1.7.1.3" evidence="6"/>
<evidence type="ECO:0000256" key="13">
    <source>
        <dbReference type="ARBA" id="ARBA00023128"/>
    </source>
</evidence>
<dbReference type="Pfam" id="PF00174">
    <property type="entry name" value="Oxidored_molyb"/>
    <property type="match status" value="1"/>
</dbReference>
<sequence>MPPIRLPNTIGTPKRIAESLISISGPKTSARCLSSTSTKHIAQIAPVKCQEPVWKGLRGRFPRRGVGTTRGTFHYARAEPKRAHAGGALALLLGASAVAVLAAPATTWVGEQVEGSKAADSGFNIDDSQGAADLQKHRLVDIAKHDEHSDSKWIIHGTAVYDITEFVDTHPGGKVILRACGKSIDPFWKLFSIHNKPEVQKILDDFYIGEVDERDLDTDGHINWSVLGGECNICEDPFKDDPERDPALIVRTPKPFNAETPPQLLTDFLTPLRLFFVRHHLWVPKLEASKHKLEIELSDGEELTYSIDDLKQKFQQQTVTVTLQCAGNRRGHMNESGNGKTSGLPWDVGAIGTADFTGVRLRDVLLDSGYDVTAACISCPDDPEADRHIHLCAPSDTYEQSIPLQAALNPASDVLLAWEMNGEAMPRDHGGPLRAIVPGSVATRSVKWVEKIRISCDESQSNWHSRDYKCFGPNVRAADLKQEDWDEAQSIQELPVQSAITNMSKRKDASVALDGFAYSGGGRRIVRVDVSPDGGKTWKQACLQKDNAKGTRRWAWTLWNMEWPEDQLPDGEVEFVVKAVDEAHNCQPATFDSIWNFRGLLGNAWHRVSYTLREAETAKNVQSA</sequence>
<dbReference type="GO" id="GO:0043546">
    <property type="term" value="F:molybdopterin cofactor binding"/>
    <property type="evidence" value="ECO:0007669"/>
    <property type="project" value="TreeGrafter"/>
</dbReference>
<dbReference type="InterPro" id="IPR008335">
    <property type="entry name" value="Mopterin_OxRdtase_euk"/>
</dbReference>
<dbReference type="eggNOG" id="KOG4576">
    <property type="taxonomic scope" value="Eukaryota"/>
</dbReference>
<comment type="subcellular location">
    <subcellularLocation>
        <location evidence="3">Mitochondrion intermembrane space</location>
    </subcellularLocation>
</comment>
<comment type="catalytic activity">
    <reaction evidence="14">
        <text>nitrite + NADP(+) + H2O = nitrate + NADPH + H(+)</text>
        <dbReference type="Rhea" id="RHEA:19061"/>
        <dbReference type="ChEBI" id="CHEBI:15377"/>
        <dbReference type="ChEBI" id="CHEBI:15378"/>
        <dbReference type="ChEBI" id="CHEBI:16301"/>
        <dbReference type="ChEBI" id="CHEBI:17632"/>
        <dbReference type="ChEBI" id="CHEBI:57783"/>
        <dbReference type="ChEBI" id="CHEBI:58349"/>
        <dbReference type="EC" id="1.7.1.3"/>
    </reaction>
</comment>
<dbReference type="eggNOG" id="KOG0535">
    <property type="taxonomic scope" value="Eukaryota"/>
</dbReference>
<comment type="pathway">
    <text evidence="4">Energy metabolism; sulfur metabolism.</text>
</comment>
<dbReference type="SUPFAM" id="SSF55856">
    <property type="entry name" value="Cytochrome b5-like heme/steroid binding domain"/>
    <property type="match status" value="1"/>
</dbReference>
<keyword evidence="9" id="KW-0349">Heme</keyword>
<dbReference type="PROSITE" id="PS50255">
    <property type="entry name" value="CYTOCHROME_B5_2"/>
    <property type="match status" value="1"/>
</dbReference>
<keyword evidence="17" id="KW-1185">Reference proteome</keyword>
<dbReference type="AlphaFoldDB" id="N1PCR4"/>
<comment type="cofactor">
    <cofactor evidence="2">
        <name>heme b</name>
        <dbReference type="ChEBI" id="CHEBI:60344"/>
    </cofactor>
</comment>
<proteinExistence type="predicted"/>
<evidence type="ECO:0000256" key="11">
    <source>
        <dbReference type="ARBA" id="ARBA00023002"/>
    </source>
</evidence>
<dbReference type="FunFam" id="3.10.120.10:FF:000007">
    <property type="entry name" value="Sulfite oxidase, mitochondrial"/>
    <property type="match status" value="1"/>
</dbReference>
<dbReference type="InterPro" id="IPR014756">
    <property type="entry name" value="Ig_E-set"/>
</dbReference>
<evidence type="ECO:0000256" key="7">
    <source>
        <dbReference type="ARBA" id="ARBA00015499"/>
    </source>
</evidence>
<dbReference type="EMBL" id="KB446544">
    <property type="protein sequence ID" value="EME40348.1"/>
    <property type="molecule type" value="Genomic_DNA"/>
</dbReference>
<dbReference type="Gene3D" id="3.10.120.10">
    <property type="entry name" value="Cytochrome b5-like heme/steroid binding domain"/>
    <property type="match status" value="1"/>
</dbReference>
<reference evidence="17" key="1">
    <citation type="journal article" date="2012" name="PLoS Genet.">
        <title>The genomes of the fungal plant pathogens Cladosporium fulvum and Dothistroma septosporum reveal adaptation to different hosts and lifestyles but also signatures of common ancestry.</title>
        <authorList>
            <person name="de Wit P.J.G.M."/>
            <person name="van der Burgt A."/>
            <person name="Oekmen B."/>
            <person name="Stergiopoulos I."/>
            <person name="Abd-Elsalam K.A."/>
            <person name="Aerts A.L."/>
            <person name="Bahkali A.H."/>
            <person name="Beenen H.G."/>
            <person name="Chettri P."/>
            <person name="Cox M.P."/>
            <person name="Datema E."/>
            <person name="de Vries R.P."/>
            <person name="Dhillon B."/>
            <person name="Ganley A.R."/>
            <person name="Griffiths S.A."/>
            <person name="Guo Y."/>
            <person name="Hamelin R.C."/>
            <person name="Henrissat B."/>
            <person name="Kabir M.S."/>
            <person name="Jashni M.K."/>
            <person name="Kema G."/>
            <person name="Klaubauf S."/>
            <person name="Lapidus A."/>
            <person name="Levasseur A."/>
            <person name="Lindquist E."/>
            <person name="Mehrabi R."/>
            <person name="Ohm R.A."/>
            <person name="Owen T.J."/>
            <person name="Salamov A."/>
            <person name="Schwelm A."/>
            <person name="Schijlen E."/>
            <person name="Sun H."/>
            <person name="van den Burg H.A."/>
            <person name="van Ham R.C.H.J."/>
            <person name="Zhang S."/>
            <person name="Goodwin S.B."/>
            <person name="Grigoriev I.V."/>
            <person name="Collemare J."/>
            <person name="Bradshaw R.E."/>
        </authorList>
    </citation>
    <scope>NUCLEOTIDE SEQUENCE [LARGE SCALE GENOMIC DNA]</scope>
    <source>
        <strain evidence="17">NZE10 / CBS 128990</strain>
    </source>
</reference>
<dbReference type="GO" id="GO:0008482">
    <property type="term" value="F:sulfite oxidase activity"/>
    <property type="evidence" value="ECO:0007669"/>
    <property type="project" value="UniProtKB-EC"/>
</dbReference>
<feature type="domain" description="Cytochrome b5 heme-binding" evidence="15">
    <location>
        <begin position="141"/>
        <end position="212"/>
    </location>
</feature>
<evidence type="ECO:0000256" key="3">
    <source>
        <dbReference type="ARBA" id="ARBA00004569"/>
    </source>
</evidence>
<dbReference type="Proteomes" id="UP000016933">
    <property type="component" value="Unassembled WGS sequence"/>
</dbReference>
<dbReference type="InterPro" id="IPR005066">
    <property type="entry name" value="MoCF_OxRdtse_dimer"/>
</dbReference>